<name>A0A7H9HL52_9SACH</name>
<reference evidence="2 3" key="1">
    <citation type="submission" date="2020-06" db="EMBL/GenBank/DDBJ databases">
        <title>The yeast mating-type switching endonuclease HO is a domesticated member of an unorthodox homing genetic element family.</title>
        <authorList>
            <person name="Coughlan A.Y."/>
            <person name="Lombardi L."/>
            <person name="Braun-Galleani S."/>
            <person name="Martos A.R."/>
            <person name="Galeote V."/>
            <person name="Bigey F."/>
            <person name="Dequin S."/>
            <person name="Byrne K.P."/>
            <person name="Wolfe K.H."/>
        </authorList>
    </citation>
    <scope>NUCLEOTIDE SEQUENCE [LARGE SCALE GENOMIC DNA]</scope>
    <source>
        <strain evidence="2 3">CBS2947</strain>
    </source>
</reference>
<evidence type="ECO:0000256" key="1">
    <source>
        <dbReference type="SAM" id="MobiDB-lite"/>
    </source>
</evidence>
<dbReference type="OrthoDB" id="4036671at2759"/>
<proteinExistence type="predicted"/>
<dbReference type="AlphaFoldDB" id="A0A7H9HL52"/>
<protein>
    <submittedName>
        <fullName evidence="2">Uncharacterized protein</fullName>
    </submittedName>
</protein>
<organism evidence="2 3">
    <name type="scientific">Torulaspora globosa</name>
    <dbReference type="NCBI Taxonomy" id="48254"/>
    <lineage>
        <taxon>Eukaryota</taxon>
        <taxon>Fungi</taxon>
        <taxon>Dikarya</taxon>
        <taxon>Ascomycota</taxon>
        <taxon>Saccharomycotina</taxon>
        <taxon>Saccharomycetes</taxon>
        <taxon>Saccharomycetales</taxon>
        <taxon>Saccharomycetaceae</taxon>
        <taxon>Torulaspora</taxon>
    </lineage>
</organism>
<keyword evidence="3" id="KW-1185">Reference proteome</keyword>
<gene>
    <name evidence="2" type="ORF">HG537_0A02700</name>
</gene>
<feature type="compositionally biased region" description="Polar residues" evidence="1">
    <location>
        <begin position="154"/>
        <end position="181"/>
    </location>
</feature>
<feature type="region of interest" description="Disordered" evidence="1">
    <location>
        <begin position="154"/>
        <end position="206"/>
    </location>
</feature>
<accession>A0A7H9HL52</accession>
<dbReference type="PROSITE" id="PS50896">
    <property type="entry name" value="LISH"/>
    <property type="match status" value="1"/>
</dbReference>
<dbReference type="Proteomes" id="UP000510647">
    <property type="component" value="Chromosome 1"/>
</dbReference>
<feature type="compositionally biased region" description="Low complexity" evidence="1">
    <location>
        <begin position="186"/>
        <end position="206"/>
    </location>
</feature>
<evidence type="ECO:0000313" key="3">
    <source>
        <dbReference type="Proteomes" id="UP000510647"/>
    </source>
</evidence>
<dbReference type="SMART" id="SM00667">
    <property type="entry name" value="LisH"/>
    <property type="match status" value="1"/>
</dbReference>
<evidence type="ECO:0000313" key="2">
    <source>
        <dbReference type="EMBL" id="QLQ78023.1"/>
    </source>
</evidence>
<sequence>MVQVKKEKRMMVSDAMAKNSRQLLNAHIYNYLIENKRYETARQFLLEADVPLSEERSDGEESGYVETKLEGGGDLLPASMMMDCADTFLHEWWECFNCLQKYVDNTPLEELKDDNRHREPIVPLVPVNPNAFGNMGNPTPARVAMNMNANQFPQRVRPNRTSPNMSFNQFANYEPNQNAYPQDNVPFPMQQPPAQQYPGQFPQQQR</sequence>
<dbReference type="EMBL" id="CP059267">
    <property type="protein sequence ID" value="QLQ78023.1"/>
    <property type="molecule type" value="Genomic_DNA"/>
</dbReference>
<dbReference type="InterPro" id="IPR006594">
    <property type="entry name" value="LisH"/>
</dbReference>